<keyword evidence="4" id="KW-1185">Reference proteome</keyword>
<dbReference type="AlphaFoldDB" id="A0A2S9WWS1"/>
<dbReference type="CDD" id="cd02976">
    <property type="entry name" value="NrdH"/>
    <property type="match status" value="1"/>
</dbReference>
<evidence type="ECO:0000259" key="2">
    <source>
        <dbReference type="Pfam" id="PF00462"/>
    </source>
</evidence>
<evidence type="ECO:0000313" key="4">
    <source>
        <dbReference type="Proteomes" id="UP000239532"/>
    </source>
</evidence>
<keyword evidence="1" id="KW-0732">Signal</keyword>
<evidence type="ECO:0000313" key="3">
    <source>
        <dbReference type="EMBL" id="PRP67927.1"/>
    </source>
</evidence>
<dbReference type="EMBL" id="MQUC01000003">
    <property type="protein sequence ID" value="PRP67927.1"/>
    <property type="molecule type" value="Genomic_DNA"/>
</dbReference>
<sequence>MKSLFVLLFLFTTAHAFSQTETSTQQETQLIVYGIDDCHYCHDSRALLDKNKVEYTFYDVDTNVAKRKEMIEGLKAASIDLKNLNMPVIKKSGEYLINDGDFDQFLEKLIPFTKDNVSKS</sequence>
<accession>A0A2S9WWS1</accession>
<dbReference type="OrthoDB" id="9795531at2"/>
<feature type="signal peptide" evidence="1">
    <location>
        <begin position="1"/>
        <end position="18"/>
    </location>
</feature>
<dbReference type="Proteomes" id="UP000239532">
    <property type="component" value="Unassembled WGS sequence"/>
</dbReference>
<evidence type="ECO:0000256" key="1">
    <source>
        <dbReference type="SAM" id="SignalP"/>
    </source>
</evidence>
<proteinExistence type="predicted"/>
<comment type="caution">
    <text evidence="3">The sequence shown here is derived from an EMBL/GenBank/DDBJ whole genome shotgun (WGS) entry which is preliminary data.</text>
</comment>
<reference evidence="3 4" key="1">
    <citation type="submission" date="2016-11" db="EMBL/GenBank/DDBJ databases">
        <title>Trade-off between light-utilization and light-protection in marine flavobacteria.</title>
        <authorList>
            <person name="Kumagai Y."/>
        </authorList>
    </citation>
    <scope>NUCLEOTIDE SEQUENCE [LARGE SCALE GENOMIC DNA]</scope>
    <source>
        <strain evidence="3 4">JCM 17109</strain>
    </source>
</reference>
<organism evidence="3 4">
    <name type="scientific">Nonlabens agnitus</name>
    <dbReference type="NCBI Taxonomy" id="870484"/>
    <lineage>
        <taxon>Bacteria</taxon>
        <taxon>Pseudomonadati</taxon>
        <taxon>Bacteroidota</taxon>
        <taxon>Flavobacteriia</taxon>
        <taxon>Flavobacteriales</taxon>
        <taxon>Flavobacteriaceae</taxon>
        <taxon>Nonlabens</taxon>
    </lineage>
</organism>
<dbReference type="Pfam" id="PF00462">
    <property type="entry name" value="Glutaredoxin"/>
    <property type="match status" value="1"/>
</dbReference>
<dbReference type="SUPFAM" id="SSF52833">
    <property type="entry name" value="Thioredoxin-like"/>
    <property type="match status" value="1"/>
</dbReference>
<dbReference type="Gene3D" id="3.40.30.10">
    <property type="entry name" value="Glutaredoxin"/>
    <property type="match status" value="1"/>
</dbReference>
<name>A0A2S9WWS1_9FLAO</name>
<dbReference type="RefSeq" id="WP_105983617.1">
    <property type="nucleotide sequence ID" value="NZ_MQUC01000003.1"/>
</dbReference>
<feature type="domain" description="Glutaredoxin" evidence="2">
    <location>
        <begin position="31"/>
        <end position="73"/>
    </location>
</feature>
<dbReference type="InterPro" id="IPR002109">
    <property type="entry name" value="Glutaredoxin"/>
</dbReference>
<dbReference type="InterPro" id="IPR036249">
    <property type="entry name" value="Thioredoxin-like_sf"/>
</dbReference>
<feature type="chain" id="PRO_5015425381" description="Glutaredoxin domain-containing protein" evidence="1">
    <location>
        <begin position="19"/>
        <end position="120"/>
    </location>
</feature>
<gene>
    <name evidence="3" type="ORF">BST86_12915</name>
</gene>
<protein>
    <recommendedName>
        <fullName evidence="2">Glutaredoxin domain-containing protein</fullName>
    </recommendedName>
</protein>